<protein>
    <recommendedName>
        <fullName evidence="3">SiaC family regulatory phosphoprotein domain-containing protein</fullName>
    </recommendedName>
</protein>
<dbReference type="RefSeq" id="WP_249249000.1">
    <property type="nucleotide sequence ID" value="NZ_JAKIKT010000003.1"/>
</dbReference>
<proteinExistence type="predicted"/>
<name>A0ABT0N753_9GAMM</name>
<keyword evidence="2" id="KW-1185">Reference proteome</keyword>
<organism evidence="1 2">
    <name type="scientific">Shewanella corallii</name>
    <dbReference type="NCBI Taxonomy" id="560080"/>
    <lineage>
        <taxon>Bacteria</taxon>
        <taxon>Pseudomonadati</taxon>
        <taxon>Pseudomonadota</taxon>
        <taxon>Gammaproteobacteria</taxon>
        <taxon>Alteromonadales</taxon>
        <taxon>Shewanellaceae</taxon>
        <taxon>Shewanella</taxon>
    </lineage>
</organism>
<evidence type="ECO:0000313" key="1">
    <source>
        <dbReference type="EMBL" id="MCL2914289.1"/>
    </source>
</evidence>
<evidence type="ECO:0000313" key="2">
    <source>
        <dbReference type="Proteomes" id="UP001202831"/>
    </source>
</evidence>
<evidence type="ECO:0008006" key="3">
    <source>
        <dbReference type="Google" id="ProtNLM"/>
    </source>
</evidence>
<dbReference type="Proteomes" id="UP001202831">
    <property type="component" value="Unassembled WGS sequence"/>
</dbReference>
<comment type="caution">
    <text evidence="1">The sequence shown here is derived from an EMBL/GenBank/DDBJ whole genome shotgun (WGS) entry which is preliminary data.</text>
</comment>
<reference evidence="1 2" key="1">
    <citation type="submission" date="2022-01" db="EMBL/GenBank/DDBJ databases">
        <title>Whole genome-based taxonomy of the Shewanellaceae.</title>
        <authorList>
            <person name="Martin-Rodriguez A.J."/>
        </authorList>
    </citation>
    <scope>NUCLEOTIDE SEQUENCE [LARGE SCALE GENOMIC DNA]</scope>
    <source>
        <strain evidence="1 2">DSM 21332</strain>
    </source>
</reference>
<gene>
    <name evidence="1" type="ORF">L2725_10970</name>
</gene>
<sequence>MEVIRLRNEFVHPKIKNIKTEVGKMEDMGSHYALPMDLIGEQWKALNIPKRGLFWDADSAKTVLTCISQFMKYIFHELLKKTNVEIQCTLLSKIEISNSCMPMGFDAFLTEIEEANKNEIDFTFLIEE</sequence>
<dbReference type="EMBL" id="JAKIKT010000003">
    <property type="protein sequence ID" value="MCL2914289.1"/>
    <property type="molecule type" value="Genomic_DNA"/>
</dbReference>
<accession>A0ABT0N753</accession>